<accession>A0A1M2W3T5</accession>
<comment type="caution">
    <text evidence="2">The sequence shown here is derived from an EMBL/GenBank/DDBJ whole genome shotgun (WGS) entry which is preliminary data.</text>
</comment>
<dbReference type="EMBL" id="MNAD01000281">
    <property type="protein sequence ID" value="OJT14511.1"/>
    <property type="molecule type" value="Genomic_DNA"/>
</dbReference>
<organism evidence="2 3">
    <name type="scientific">Trametes pubescens</name>
    <name type="common">White-rot fungus</name>
    <dbReference type="NCBI Taxonomy" id="154538"/>
    <lineage>
        <taxon>Eukaryota</taxon>
        <taxon>Fungi</taxon>
        <taxon>Dikarya</taxon>
        <taxon>Basidiomycota</taxon>
        <taxon>Agaricomycotina</taxon>
        <taxon>Agaricomycetes</taxon>
        <taxon>Polyporales</taxon>
        <taxon>Polyporaceae</taxon>
        <taxon>Trametes</taxon>
    </lineage>
</organism>
<feature type="region of interest" description="Disordered" evidence="1">
    <location>
        <begin position="196"/>
        <end position="221"/>
    </location>
</feature>
<dbReference type="Proteomes" id="UP000184267">
    <property type="component" value="Unassembled WGS sequence"/>
</dbReference>
<proteinExistence type="predicted"/>
<feature type="region of interest" description="Disordered" evidence="1">
    <location>
        <begin position="99"/>
        <end position="172"/>
    </location>
</feature>
<dbReference type="AlphaFoldDB" id="A0A1M2W3T5"/>
<gene>
    <name evidence="2" type="ORF">TRAPUB_8957</name>
</gene>
<evidence type="ECO:0000313" key="2">
    <source>
        <dbReference type="EMBL" id="OJT14511.1"/>
    </source>
</evidence>
<keyword evidence="3" id="KW-1185">Reference proteome</keyword>
<name>A0A1M2W3T5_TRAPU</name>
<evidence type="ECO:0000313" key="3">
    <source>
        <dbReference type="Proteomes" id="UP000184267"/>
    </source>
</evidence>
<protein>
    <submittedName>
        <fullName evidence="2">Uncharacterized protein</fullName>
    </submittedName>
</protein>
<sequence>MSRAHTRASPLSLVERHRADTGDAQVLDMCAARPFVRLADDSAAPSMYRSSSESILNTPWRMSQQHPTITREYSVHACDGSAHSYSDILPAVPAKPAPARIGKARRARSSTAPSSYQSGMDTAYSRAPRSLSFQYPPPPPPKIWRQSSSSLALVPPSPDTAERPRQSASRASADEGFIMLPWPGLGEHLLALLATTRAPGQRPDSSSIGSSDGLPEYASQG</sequence>
<evidence type="ECO:0000256" key="1">
    <source>
        <dbReference type="SAM" id="MobiDB-lite"/>
    </source>
</evidence>
<reference evidence="2 3" key="1">
    <citation type="submission" date="2016-10" db="EMBL/GenBank/DDBJ databases">
        <title>Genome sequence of the basidiomycete white-rot fungus Trametes pubescens.</title>
        <authorList>
            <person name="Makela M.R."/>
            <person name="Granchi Z."/>
            <person name="Peng M."/>
            <person name="De Vries R.P."/>
            <person name="Grigoriev I."/>
            <person name="Riley R."/>
            <person name="Hilden K."/>
        </authorList>
    </citation>
    <scope>NUCLEOTIDE SEQUENCE [LARGE SCALE GENOMIC DNA]</scope>
    <source>
        <strain evidence="2 3">FBCC735</strain>
    </source>
</reference>